<keyword evidence="7 9" id="KW-0482">Metalloprotease</keyword>
<evidence type="ECO:0000256" key="9">
    <source>
        <dbReference type="RuleBase" id="RU364057"/>
    </source>
</evidence>
<comment type="similarity">
    <text evidence="2 9">Belongs to the peptidase M76 family.</text>
</comment>
<evidence type="ECO:0000256" key="3">
    <source>
        <dbReference type="ARBA" id="ARBA00014615"/>
    </source>
</evidence>
<comment type="subcellular location">
    <subcellularLocation>
        <location evidence="1 9">Mitochondrion inner membrane</location>
        <topology evidence="1 9">Peripheral membrane protein</topology>
        <orientation evidence="1 9">Intermembrane side</orientation>
    </subcellularLocation>
</comment>
<evidence type="ECO:0000313" key="11">
    <source>
        <dbReference type="EMBL" id="KXT05026.1"/>
    </source>
</evidence>
<dbReference type="EC" id="3.4.24.-" evidence="9"/>
<dbReference type="GO" id="GO:0034982">
    <property type="term" value="P:mitochondrial protein processing"/>
    <property type="evidence" value="ECO:0007669"/>
    <property type="project" value="TreeGrafter"/>
</dbReference>
<evidence type="ECO:0000256" key="6">
    <source>
        <dbReference type="ARBA" id="ARBA00022801"/>
    </source>
</evidence>
<keyword evidence="9" id="KW-0999">Mitochondrion inner membrane</keyword>
<gene>
    <name evidence="11" type="ORF">AC578_10289</name>
</gene>
<dbReference type="Proteomes" id="UP000070133">
    <property type="component" value="Unassembled WGS sequence"/>
</dbReference>
<dbReference type="EMBL" id="LFZN01000016">
    <property type="protein sequence ID" value="KXT05026.1"/>
    <property type="molecule type" value="Genomic_DNA"/>
</dbReference>
<name>A0A139HRG6_9PEZI</name>
<sequence length="280" mass="31616">MQLHDINQALRPSVVCSYLPNQDELDNGSLHPVYNVLAKSIESPNMAESPPASSPPSTSSSDQQTYRTWSNFFSILTNSASAETRAAYFAERDTLNEARDCARCDSDVAYLFKASPIITFMKHNIDLLGPSDGSASIGPHNIKCRKCTTQQSGGFSPDHGILLCANHFRNRGHLEDTLAHEMVHAYDHLRFKLDPLDLRHAACMEIRASMLSGECRWTREFFTRSQWGLTQQLQECVRRRAALSVRNRPACKDDLQAARAVNEVWESCFNDTRPFDEIYK</sequence>
<keyword evidence="9" id="KW-0472">Membrane</keyword>
<dbReference type="InterPro" id="IPR019165">
    <property type="entry name" value="Peptidase_M76_ATP23"/>
</dbReference>
<dbReference type="PANTHER" id="PTHR21711:SF0">
    <property type="entry name" value="MITOCHONDRIAL INNER MEMBRANE PROTEASE ATP23 HOMOLOG"/>
    <property type="match status" value="1"/>
</dbReference>
<evidence type="ECO:0000256" key="5">
    <source>
        <dbReference type="ARBA" id="ARBA00022723"/>
    </source>
</evidence>
<feature type="region of interest" description="Disordered" evidence="10">
    <location>
        <begin position="44"/>
        <end position="64"/>
    </location>
</feature>
<dbReference type="OrthoDB" id="1077582at2759"/>
<keyword evidence="5 9" id="KW-0479">Metal-binding</keyword>
<evidence type="ECO:0000256" key="1">
    <source>
        <dbReference type="ARBA" id="ARBA00004137"/>
    </source>
</evidence>
<evidence type="ECO:0000313" key="12">
    <source>
        <dbReference type="Proteomes" id="UP000070133"/>
    </source>
</evidence>
<dbReference type="GO" id="GO:0005743">
    <property type="term" value="C:mitochondrial inner membrane"/>
    <property type="evidence" value="ECO:0007669"/>
    <property type="project" value="UniProtKB-SubCell"/>
</dbReference>
<feature type="compositionally biased region" description="Low complexity" evidence="10">
    <location>
        <begin position="49"/>
        <end position="61"/>
    </location>
</feature>
<comment type="function">
    <text evidence="8">Has a dual role in the assembly of mitochondrial ATPase. Acts as a protease that removes N-terminal residues of mitochondrial ATPase CF(0) subunit 6 at the intermembrane space side. Also involved in the correct assembly of the membrane-embedded ATPase CF(0) particle, probably mediating association of subunit 6 with the subunit 9 ring.</text>
</comment>
<dbReference type="GO" id="GO:0046872">
    <property type="term" value="F:metal ion binding"/>
    <property type="evidence" value="ECO:0007669"/>
    <property type="project" value="UniProtKB-KW"/>
</dbReference>
<evidence type="ECO:0000256" key="8">
    <source>
        <dbReference type="ARBA" id="ARBA00025322"/>
    </source>
</evidence>
<organism evidence="11 12">
    <name type="scientific">Pseudocercospora eumusae</name>
    <dbReference type="NCBI Taxonomy" id="321146"/>
    <lineage>
        <taxon>Eukaryota</taxon>
        <taxon>Fungi</taxon>
        <taxon>Dikarya</taxon>
        <taxon>Ascomycota</taxon>
        <taxon>Pezizomycotina</taxon>
        <taxon>Dothideomycetes</taxon>
        <taxon>Dothideomycetidae</taxon>
        <taxon>Mycosphaerellales</taxon>
        <taxon>Mycosphaerellaceae</taxon>
        <taxon>Pseudocercospora</taxon>
    </lineage>
</organism>
<reference evidence="11 12" key="1">
    <citation type="submission" date="2015-07" db="EMBL/GenBank/DDBJ databases">
        <title>Comparative genomics of the Sigatoka disease complex on banana suggests a link between parallel evolutionary changes in Pseudocercospora fijiensis and Pseudocercospora eumusae and increased virulence on the banana host.</title>
        <authorList>
            <person name="Chang T.-C."/>
            <person name="Salvucci A."/>
            <person name="Crous P.W."/>
            <person name="Stergiopoulos I."/>
        </authorList>
    </citation>
    <scope>NUCLEOTIDE SEQUENCE [LARGE SCALE GENOMIC DNA]</scope>
    <source>
        <strain evidence="11 12">CBS 114824</strain>
    </source>
</reference>
<evidence type="ECO:0000256" key="4">
    <source>
        <dbReference type="ARBA" id="ARBA00022670"/>
    </source>
</evidence>
<dbReference type="AlphaFoldDB" id="A0A139HRG6"/>
<keyword evidence="12" id="KW-1185">Reference proteome</keyword>
<evidence type="ECO:0000256" key="10">
    <source>
        <dbReference type="SAM" id="MobiDB-lite"/>
    </source>
</evidence>
<evidence type="ECO:0000256" key="7">
    <source>
        <dbReference type="ARBA" id="ARBA00023049"/>
    </source>
</evidence>
<accession>A0A139HRG6</accession>
<proteinExistence type="inferred from homology"/>
<protein>
    <recommendedName>
        <fullName evidence="3 9">Mitochondrial inner membrane protease ATP23</fullName>
        <ecNumber evidence="9">3.4.24.-</ecNumber>
    </recommendedName>
</protein>
<dbReference type="GO" id="GO:0004222">
    <property type="term" value="F:metalloendopeptidase activity"/>
    <property type="evidence" value="ECO:0007669"/>
    <property type="project" value="InterPro"/>
</dbReference>
<evidence type="ECO:0000256" key="2">
    <source>
        <dbReference type="ARBA" id="ARBA00009915"/>
    </source>
</evidence>
<keyword evidence="9" id="KW-0496">Mitochondrion</keyword>
<dbReference type="Pfam" id="PF09768">
    <property type="entry name" value="Peptidase_M76"/>
    <property type="match status" value="1"/>
</dbReference>
<comment type="caution">
    <text evidence="11">The sequence shown here is derived from an EMBL/GenBank/DDBJ whole genome shotgun (WGS) entry which is preliminary data.</text>
</comment>
<dbReference type="GO" id="GO:0033615">
    <property type="term" value="P:mitochondrial proton-transporting ATP synthase complex assembly"/>
    <property type="evidence" value="ECO:0007669"/>
    <property type="project" value="TreeGrafter"/>
</dbReference>
<keyword evidence="6 9" id="KW-0378">Hydrolase</keyword>
<keyword evidence="4 9" id="KW-0645">Protease</keyword>
<dbReference type="PANTHER" id="PTHR21711">
    <property type="entry name" value="MITOCHONDRIAL INNER MEMBRANE PROTEASE"/>
    <property type="match status" value="1"/>
</dbReference>